<dbReference type="RefSeq" id="WP_159762247.1">
    <property type="nucleotide sequence ID" value="NZ_WUUT01000001.1"/>
</dbReference>
<dbReference type="InterPro" id="IPR047792">
    <property type="entry name" value="Hvo_1808-like"/>
</dbReference>
<dbReference type="EMBL" id="WUUT01000001">
    <property type="protein sequence ID" value="MXR50084.1"/>
    <property type="molecule type" value="Genomic_DNA"/>
</dbReference>
<dbReference type="PROSITE" id="PS51257">
    <property type="entry name" value="PROKAR_LIPOPROTEIN"/>
    <property type="match status" value="1"/>
</dbReference>
<accession>A0A6B0SX02</accession>
<dbReference type="NCBIfam" id="NF038145">
    <property type="entry name" value="Hvo_1808_fam"/>
    <property type="match status" value="1"/>
</dbReference>
<sequence length="435" mass="48177">MSRRARALLVAVALVVVFAGCSTILPGGTTERTVPDGYGEVGGISYDDDINVDPEDGLSEAELERHVNRTMARIEAVRKLNYDHPVDVRVISREEYRSQRDARHPTNPAWNNQIWRALFLVGNDRDATEAVDEAFGEAAQGFYRPGTNEIVVLSDSETTTVDQQTLVHELTHALQDQRFGLEVGQSTRDEQAAYNTLIEGEADLVAHLYLSEWCKQWDCLRPEEAAGAEAEDPPDLPEEIALVVAQPYRQGPSYVQELKQSGGWEAVNERHRNPPRTTARIIDDDGVSKPTEITVPDRSTAEWNRFDQEPTGDTLGAASLYAMLAANGVADNEDPRSYAHPAVEGWTGDRIVPYRNGGEYGYVWELAWESPAEAEEFADAFRRVLDRNGGLARGTNDFVIEAGAFEGAYRLTVDGNRVRIVGGPDRAALDQIHAR</sequence>
<protein>
    <recommendedName>
        <fullName evidence="3">Lipoprotein</fullName>
    </recommendedName>
</protein>
<evidence type="ECO:0008006" key="3">
    <source>
        <dbReference type="Google" id="ProtNLM"/>
    </source>
</evidence>
<proteinExistence type="predicted"/>
<name>A0A6B0SX02_9EURY</name>
<comment type="caution">
    <text evidence="1">The sequence shown here is derived from an EMBL/GenBank/DDBJ whole genome shotgun (WGS) entry which is preliminary data.</text>
</comment>
<dbReference type="OrthoDB" id="85977at2157"/>
<keyword evidence="2" id="KW-1185">Reference proteome</keyword>
<reference evidence="1 2" key="1">
    <citation type="submission" date="2019-12" db="EMBL/GenBank/DDBJ databases">
        <title>Isolation and characterization of three novel carbon monoxide-oxidizing members of Halobacteria from salione crusts and soils.</title>
        <authorList>
            <person name="Myers M.R."/>
            <person name="King G.M."/>
        </authorList>
    </citation>
    <scope>NUCLEOTIDE SEQUENCE [LARGE SCALE GENOMIC DNA]</scope>
    <source>
        <strain evidence="1 2">WSH3</strain>
    </source>
</reference>
<evidence type="ECO:0000313" key="2">
    <source>
        <dbReference type="Proteomes" id="UP000466535"/>
    </source>
</evidence>
<dbReference type="Proteomes" id="UP000466535">
    <property type="component" value="Unassembled WGS sequence"/>
</dbReference>
<dbReference type="AlphaFoldDB" id="A0A6B0SX02"/>
<evidence type="ECO:0000313" key="1">
    <source>
        <dbReference type="EMBL" id="MXR50084.1"/>
    </source>
</evidence>
<gene>
    <name evidence="1" type="ORF">GRX03_00475</name>
</gene>
<organism evidence="1 2">
    <name type="scientific">Halovenus carboxidivorans</name>
    <dbReference type="NCBI Taxonomy" id="2692199"/>
    <lineage>
        <taxon>Archaea</taxon>
        <taxon>Methanobacteriati</taxon>
        <taxon>Methanobacteriota</taxon>
        <taxon>Stenosarchaea group</taxon>
        <taxon>Halobacteria</taxon>
        <taxon>Halobacteriales</taxon>
        <taxon>Haloarculaceae</taxon>
        <taxon>Halovenus</taxon>
    </lineage>
</organism>